<dbReference type="AlphaFoldDB" id="A0AAD6CSB3"/>
<dbReference type="EMBL" id="JAQIZZ010000006">
    <property type="protein sequence ID" value="KAJ5537859.1"/>
    <property type="molecule type" value="Genomic_DNA"/>
</dbReference>
<sequence length="407" mass="45160">MSAYPQTVVLDGFRLEEARQRLRDGNDVALQTALGVLTRQADEWLTQGPWSVTMKKKLPPSGDLHDYTSQAPYYWPSPDSPDGKPYINRDGKKNPEVLDYTDRVYWEKVHSSSTVLALAWYYTGNEAYARHAGDIMRTWFITPETRMNPNLNHAQLIPYAETGRPIGIIDFSQAYTSVLDAAAILATGSGEPNDLSSREPFWSKSDAEGFRAWNVGFLEWLTNSQFGREERAQGNNHGSFAAMQIAAIALFIGDAARAHEEVLGARAHLAATIAPDGSQPEELKRTRSWHYSTFNLLALTRLACVGRKVGVDLWKFEGPKGEGSITSAIDFVIPAATGSQRWAFPELGFKVYAAADIIRVAADTGHERAKEVVHMVRAPPEGDLWPLRPAPEQLDAVKVDEHSKGSY</sequence>
<dbReference type="GO" id="GO:0016829">
    <property type="term" value="F:lyase activity"/>
    <property type="evidence" value="ECO:0007669"/>
    <property type="project" value="UniProtKB-KW"/>
</dbReference>
<evidence type="ECO:0000313" key="5">
    <source>
        <dbReference type="Proteomes" id="UP001220324"/>
    </source>
</evidence>
<dbReference type="InterPro" id="IPR008397">
    <property type="entry name" value="Alginate_lyase_dom"/>
</dbReference>
<comment type="caution">
    <text evidence="4">The sequence shown here is derived from an EMBL/GenBank/DDBJ whole genome shotgun (WGS) entry which is preliminary data.</text>
</comment>
<dbReference type="GO" id="GO:0042597">
    <property type="term" value="C:periplasmic space"/>
    <property type="evidence" value="ECO:0007669"/>
    <property type="project" value="InterPro"/>
</dbReference>
<keyword evidence="5" id="KW-1185">Reference proteome</keyword>
<organism evidence="4 5">
    <name type="scientific">Penicillium frequentans</name>
    <dbReference type="NCBI Taxonomy" id="3151616"/>
    <lineage>
        <taxon>Eukaryota</taxon>
        <taxon>Fungi</taxon>
        <taxon>Dikarya</taxon>
        <taxon>Ascomycota</taxon>
        <taxon>Pezizomycotina</taxon>
        <taxon>Eurotiomycetes</taxon>
        <taxon>Eurotiomycetidae</taxon>
        <taxon>Eurotiales</taxon>
        <taxon>Aspergillaceae</taxon>
        <taxon>Penicillium</taxon>
    </lineage>
</organism>
<evidence type="ECO:0000256" key="2">
    <source>
        <dbReference type="ARBA" id="ARBA00023239"/>
    </source>
</evidence>
<proteinExistence type="predicted"/>
<evidence type="ECO:0000259" key="3">
    <source>
        <dbReference type="Pfam" id="PF05426"/>
    </source>
</evidence>
<feature type="domain" description="Alginate lyase" evidence="3">
    <location>
        <begin position="51"/>
        <end position="342"/>
    </location>
</feature>
<protein>
    <recommendedName>
        <fullName evidence="3">Alginate lyase domain-containing protein</fullName>
    </recommendedName>
</protein>
<accession>A0AAD6CSB3</accession>
<dbReference type="SUPFAM" id="SSF48230">
    <property type="entry name" value="Chondroitin AC/alginate lyase"/>
    <property type="match status" value="1"/>
</dbReference>
<dbReference type="Proteomes" id="UP001220324">
    <property type="component" value="Unassembled WGS sequence"/>
</dbReference>
<dbReference type="Gene3D" id="1.50.10.100">
    <property type="entry name" value="Chondroitin AC/alginate lyase"/>
    <property type="match status" value="1"/>
</dbReference>
<dbReference type="InterPro" id="IPR008929">
    <property type="entry name" value="Chondroitin_lyas"/>
</dbReference>
<dbReference type="Pfam" id="PF05426">
    <property type="entry name" value="Alginate_lyase"/>
    <property type="match status" value="1"/>
</dbReference>
<name>A0AAD6CSB3_9EURO</name>
<gene>
    <name evidence="4" type="ORF">N7494_007338</name>
</gene>
<keyword evidence="1" id="KW-0732">Signal</keyword>
<evidence type="ECO:0000313" key="4">
    <source>
        <dbReference type="EMBL" id="KAJ5537859.1"/>
    </source>
</evidence>
<reference evidence="4 5" key="1">
    <citation type="journal article" date="2023" name="IMA Fungus">
        <title>Comparative genomic study of the Penicillium genus elucidates a diverse pangenome and 15 lateral gene transfer events.</title>
        <authorList>
            <person name="Petersen C."/>
            <person name="Sorensen T."/>
            <person name="Nielsen M.R."/>
            <person name="Sondergaard T.E."/>
            <person name="Sorensen J.L."/>
            <person name="Fitzpatrick D.A."/>
            <person name="Frisvad J.C."/>
            <person name="Nielsen K.L."/>
        </authorList>
    </citation>
    <scope>NUCLEOTIDE SEQUENCE [LARGE SCALE GENOMIC DNA]</scope>
    <source>
        <strain evidence="4 5">IBT 35679</strain>
    </source>
</reference>
<evidence type="ECO:0000256" key="1">
    <source>
        <dbReference type="ARBA" id="ARBA00022729"/>
    </source>
</evidence>
<keyword evidence="2" id="KW-0456">Lyase</keyword>